<feature type="transmembrane region" description="Helical" evidence="2">
    <location>
        <begin position="21"/>
        <end position="38"/>
    </location>
</feature>
<feature type="transmembrane region" description="Helical" evidence="2">
    <location>
        <begin position="44"/>
        <end position="62"/>
    </location>
</feature>
<dbReference type="PANTHER" id="PTHR37488">
    <property type="entry name" value="DUF1275 DOMAIN-CONTAINING PROTEIN"/>
    <property type="match status" value="1"/>
</dbReference>
<name>A0A8H3VG48_VENIN</name>
<dbReference type="PANTHER" id="PTHR37488:SF7">
    <property type="entry name" value="DUF1275 DOMAIN PROTEIN"/>
    <property type="match status" value="1"/>
</dbReference>
<feature type="transmembrane region" description="Helical" evidence="2">
    <location>
        <begin position="74"/>
        <end position="95"/>
    </location>
</feature>
<accession>A0A8H3VG48</accession>
<feature type="transmembrane region" description="Helical" evidence="2">
    <location>
        <begin position="107"/>
        <end position="125"/>
    </location>
</feature>
<dbReference type="Proteomes" id="UP000490939">
    <property type="component" value="Unassembled WGS sequence"/>
</dbReference>
<feature type="region of interest" description="Disordered" evidence="1">
    <location>
        <begin position="551"/>
        <end position="572"/>
    </location>
</feature>
<organism evidence="3 4">
    <name type="scientific">Venturia inaequalis</name>
    <name type="common">Apple scab fungus</name>
    <dbReference type="NCBI Taxonomy" id="5025"/>
    <lineage>
        <taxon>Eukaryota</taxon>
        <taxon>Fungi</taxon>
        <taxon>Dikarya</taxon>
        <taxon>Ascomycota</taxon>
        <taxon>Pezizomycotina</taxon>
        <taxon>Dothideomycetes</taxon>
        <taxon>Pleosporomycetidae</taxon>
        <taxon>Venturiales</taxon>
        <taxon>Venturiaceae</taxon>
        <taxon>Venturia</taxon>
    </lineage>
</organism>
<dbReference type="AlphaFoldDB" id="A0A8H3VG48"/>
<proteinExistence type="predicted"/>
<evidence type="ECO:0000313" key="4">
    <source>
        <dbReference type="Proteomes" id="UP000490939"/>
    </source>
</evidence>
<dbReference type="InterPro" id="IPR010699">
    <property type="entry name" value="DUF1275"/>
</dbReference>
<evidence type="ECO:0008006" key="5">
    <source>
        <dbReference type="Google" id="ProtNLM"/>
    </source>
</evidence>
<dbReference type="EMBL" id="WNWR01000212">
    <property type="protein sequence ID" value="KAE9988454.1"/>
    <property type="molecule type" value="Genomic_DNA"/>
</dbReference>
<evidence type="ECO:0000313" key="3">
    <source>
        <dbReference type="EMBL" id="KAE9988454.1"/>
    </source>
</evidence>
<feature type="transmembrane region" description="Helical" evidence="2">
    <location>
        <begin position="196"/>
        <end position="213"/>
    </location>
</feature>
<protein>
    <recommendedName>
        <fullName evidence="5">DUF1275 domain-containing protein</fullName>
    </recommendedName>
</protein>
<keyword evidence="4" id="KW-1185">Reference proteome</keyword>
<dbReference type="Pfam" id="PF06912">
    <property type="entry name" value="DUF1275"/>
    <property type="match status" value="1"/>
</dbReference>
<keyword evidence="2" id="KW-1133">Transmembrane helix</keyword>
<evidence type="ECO:0000256" key="2">
    <source>
        <dbReference type="SAM" id="Phobius"/>
    </source>
</evidence>
<evidence type="ECO:0000256" key="1">
    <source>
        <dbReference type="SAM" id="MobiDB-lite"/>
    </source>
</evidence>
<comment type="caution">
    <text evidence="3">The sequence shown here is derived from an EMBL/GenBank/DDBJ whole genome shotgun (WGS) entry which is preliminary data.</text>
</comment>
<sequence length="572" mass="61069">MGSFKMVQDEKTSNLSHDVKNSLTSIPILLCCFTAGLIDSSTFNAWGVFATMQTGNMVIMGLGASHQPAGHPRAWLQALVAIFFFFFGALFTARVTTFLSPLRHTTLAFSFFIQTALLVTAAALVQSGVIPGIGHCVEKAHAPSNNLLAAMQSVTARQLGLNEIPTTVITSVLTDLGNDGELFAGPLKNWKRNRRFLAVVCILLGAIIGGWLSRTGNVYFRQQTPAAPAEDPPLAKFGDVVPIAGRMERTDQDFVDGLVIDLFSPSNRTFTVTQNLRPLAGNFVSGSTGGTFMAMSNYSYIIKTSDQAQDLIAKVELPYDPVTLAGAGIEPANTYVGRLSADRTSWAIDETRRNVHVSENKTRIVKMESLDGEFILLARRNIDNANVFVQYGFGETRTANFSGGVGVQEVEFVDGLRFSVQSADPLRLNVDLKFGVAKEMVPSGMQSLYAFTWVVNTTNAQNATLAKADVIFPINQALVQKMAGGGGAKVLPAKRPLGAPGTKAFEVMNRDGFGGALKALASSGGAKVRAAGVEGLDGEYILLVETAGSVAPTKPAGETREGKIGKVSGEED</sequence>
<keyword evidence="2" id="KW-0472">Membrane</keyword>
<keyword evidence="2" id="KW-0812">Transmembrane</keyword>
<gene>
    <name evidence="3" type="ORF">EG327_003354</name>
</gene>
<reference evidence="3 4" key="1">
    <citation type="submission" date="2019-07" db="EMBL/GenBank/DDBJ databases">
        <title>Venturia inaequalis Genome Resource.</title>
        <authorList>
            <person name="Lichtner F.J."/>
        </authorList>
    </citation>
    <scope>NUCLEOTIDE SEQUENCE [LARGE SCALE GENOMIC DNA]</scope>
    <source>
        <strain evidence="3 4">DMI_063113</strain>
    </source>
</reference>